<evidence type="ECO:0000313" key="4">
    <source>
        <dbReference type="EMBL" id="KAK7390857.1"/>
    </source>
</evidence>
<comment type="similarity">
    <text evidence="1">Belongs to the eukaryotic ribosomal protein eL31 family.</text>
</comment>
<gene>
    <name evidence="4" type="ORF">VNO78_18997</name>
</gene>
<protein>
    <recommendedName>
        <fullName evidence="6">60S ribosomal protein L31</fullName>
    </recommendedName>
</protein>
<dbReference type="GO" id="GO:0002181">
    <property type="term" value="P:cytoplasmic translation"/>
    <property type="evidence" value="ECO:0007669"/>
    <property type="project" value="TreeGrafter"/>
</dbReference>
<keyword evidence="2" id="KW-0689">Ribosomal protein</keyword>
<name>A0AAN9S7Q5_PSOTE</name>
<dbReference type="SUPFAM" id="SSF54575">
    <property type="entry name" value="Ribosomal protein L31e"/>
    <property type="match status" value="1"/>
</dbReference>
<sequence>MVEKTKSRKEEVVTQEYTINLQVPPWRVVKEIRKFAMKAMGMNDMRVDVNLNKFVWSQGIRSVPRRIRVSHMLF</sequence>
<dbReference type="Pfam" id="PF01198">
    <property type="entry name" value="Ribosomal_L31e"/>
    <property type="match status" value="1"/>
</dbReference>
<proteinExistence type="inferred from homology"/>
<dbReference type="InterPro" id="IPR023621">
    <property type="entry name" value="Ribosomal_eL31_dom_sf"/>
</dbReference>
<reference evidence="4 5" key="1">
    <citation type="submission" date="2024-01" db="EMBL/GenBank/DDBJ databases">
        <title>The genomes of 5 underutilized Papilionoideae crops provide insights into root nodulation and disease resistanc.</title>
        <authorList>
            <person name="Jiang F."/>
        </authorList>
    </citation>
    <scope>NUCLEOTIDE SEQUENCE [LARGE SCALE GENOMIC DNA]</scope>
    <source>
        <strain evidence="4">DUOXIRENSHENG_FW03</strain>
        <tissue evidence="4">Leaves</tissue>
    </source>
</reference>
<dbReference type="GO" id="GO:0003735">
    <property type="term" value="F:structural constituent of ribosome"/>
    <property type="evidence" value="ECO:0007669"/>
    <property type="project" value="InterPro"/>
</dbReference>
<evidence type="ECO:0000256" key="3">
    <source>
        <dbReference type="ARBA" id="ARBA00023274"/>
    </source>
</evidence>
<dbReference type="PANTHER" id="PTHR10956">
    <property type="entry name" value="60S RIBOSOMAL PROTEIN L31"/>
    <property type="match status" value="1"/>
</dbReference>
<dbReference type="InterPro" id="IPR000054">
    <property type="entry name" value="Ribosomal_eL31"/>
</dbReference>
<dbReference type="SMART" id="SM01380">
    <property type="entry name" value="Ribosomal_L31e"/>
    <property type="match status" value="1"/>
</dbReference>
<dbReference type="GO" id="GO:0022625">
    <property type="term" value="C:cytosolic large ribosomal subunit"/>
    <property type="evidence" value="ECO:0007669"/>
    <property type="project" value="TreeGrafter"/>
</dbReference>
<evidence type="ECO:0000256" key="2">
    <source>
        <dbReference type="ARBA" id="ARBA00022980"/>
    </source>
</evidence>
<keyword evidence="3" id="KW-0687">Ribonucleoprotein</keyword>
<evidence type="ECO:0000313" key="5">
    <source>
        <dbReference type="Proteomes" id="UP001386955"/>
    </source>
</evidence>
<evidence type="ECO:0000256" key="1">
    <source>
        <dbReference type="ARBA" id="ARBA00010808"/>
    </source>
</evidence>
<accession>A0AAN9S7Q5</accession>
<dbReference type="Gene3D" id="3.10.440.10">
    <property type="match status" value="1"/>
</dbReference>
<dbReference type="PANTHER" id="PTHR10956:SF52">
    <property type="entry name" value="LARGE RIBOSOMAL SUBUNIT PROTEIN EL31X-RELATED"/>
    <property type="match status" value="1"/>
</dbReference>
<dbReference type="AlphaFoldDB" id="A0AAN9S7Q5"/>
<evidence type="ECO:0008006" key="6">
    <source>
        <dbReference type="Google" id="ProtNLM"/>
    </source>
</evidence>
<dbReference type="EMBL" id="JAYMYS010000005">
    <property type="protein sequence ID" value="KAK7390857.1"/>
    <property type="molecule type" value="Genomic_DNA"/>
</dbReference>
<dbReference type="Proteomes" id="UP001386955">
    <property type="component" value="Unassembled WGS sequence"/>
</dbReference>
<comment type="caution">
    <text evidence="4">The sequence shown here is derived from an EMBL/GenBank/DDBJ whole genome shotgun (WGS) entry which is preliminary data.</text>
</comment>
<organism evidence="4 5">
    <name type="scientific">Psophocarpus tetragonolobus</name>
    <name type="common">Winged bean</name>
    <name type="synonym">Dolichos tetragonolobus</name>
    <dbReference type="NCBI Taxonomy" id="3891"/>
    <lineage>
        <taxon>Eukaryota</taxon>
        <taxon>Viridiplantae</taxon>
        <taxon>Streptophyta</taxon>
        <taxon>Embryophyta</taxon>
        <taxon>Tracheophyta</taxon>
        <taxon>Spermatophyta</taxon>
        <taxon>Magnoliopsida</taxon>
        <taxon>eudicotyledons</taxon>
        <taxon>Gunneridae</taxon>
        <taxon>Pentapetalae</taxon>
        <taxon>rosids</taxon>
        <taxon>fabids</taxon>
        <taxon>Fabales</taxon>
        <taxon>Fabaceae</taxon>
        <taxon>Papilionoideae</taxon>
        <taxon>50 kb inversion clade</taxon>
        <taxon>NPAAA clade</taxon>
        <taxon>indigoferoid/millettioid clade</taxon>
        <taxon>Phaseoleae</taxon>
        <taxon>Psophocarpus</taxon>
    </lineage>
</organism>
<keyword evidence="5" id="KW-1185">Reference proteome</keyword>